<gene>
    <name evidence="6" type="ORF">SAMN02745729_102298</name>
</gene>
<feature type="domain" description="Major facilitator superfamily (MFS) profile" evidence="5">
    <location>
        <begin position="202"/>
        <end position="395"/>
    </location>
</feature>
<dbReference type="InterPro" id="IPR036259">
    <property type="entry name" value="MFS_trans_sf"/>
</dbReference>
<dbReference type="GO" id="GO:0022857">
    <property type="term" value="F:transmembrane transporter activity"/>
    <property type="evidence" value="ECO:0007669"/>
    <property type="project" value="InterPro"/>
</dbReference>
<feature type="transmembrane region" description="Helical" evidence="4">
    <location>
        <begin position="95"/>
        <end position="118"/>
    </location>
</feature>
<evidence type="ECO:0000256" key="2">
    <source>
        <dbReference type="ARBA" id="ARBA00022989"/>
    </source>
</evidence>
<dbReference type="InterPro" id="IPR020846">
    <property type="entry name" value="MFS_dom"/>
</dbReference>
<dbReference type="Pfam" id="PF07690">
    <property type="entry name" value="MFS_1"/>
    <property type="match status" value="1"/>
</dbReference>
<keyword evidence="7" id="KW-1185">Reference proteome</keyword>
<keyword evidence="1 4" id="KW-0812">Transmembrane</keyword>
<organism evidence="6 7">
    <name type="scientific">Marinobacterium iners DSM 11526</name>
    <dbReference type="NCBI Taxonomy" id="1122198"/>
    <lineage>
        <taxon>Bacteria</taxon>
        <taxon>Pseudomonadati</taxon>
        <taxon>Pseudomonadota</taxon>
        <taxon>Gammaproteobacteria</taxon>
        <taxon>Oceanospirillales</taxon>
        <taxon>Oceanospirillaceae</taxon>
        <taxon>Marinobacterium</taxon>
    </lineage>
</organism>
<evidence type="ECO:0000259" key="5">
    <source>
        <dbReference type="PROSITE" id="PS50850"/>
    </source>
</evidence>
<dbReference type="STRING" id="1122198.SAMN02745729_102298"/>
<sequence length="395" mass="43004">MNRHVWLLALCQALLNTGNVLLVSVNALIGLQLAPASEWITLPVAFQFIGLMLATIPASLIMQRIGRRNGFFLGNLIGFSGALLCLLALQQRSFVLFCTGTALLGVGIGFGMLYRFAAVEVCNKGYESRAISMVMVGGVVAAILGPNIAVYSRDFEIGADFSGAFAVLAGLYLLALVLLTQIRIPPMQQGTNGEVRPLRQILLQPRFLLAVIVGMTSYAVMNLLMTATPLAMDRCGYAFSSAANVIEWHVLGMYLPSFFTGQLIRRFGEVRLMLCGAIIMLVCIGINLHGVSEWHFWSALFLLGLGWNWMFICATSFLTKAYRPAEKARTQAANEFLVFGTVTFSALAAGWLESSLGWQAMNALMIPVVGFTLLAILLLEPLRRQQEVPQPAGVS</sequence>
<feature type="transmembrane region" description="Helical" evidence="4">
    <location>
        <begin position="43"/>
        <end position="62"/>
    </location>
</feature>
<feature type="transmembrane region" description="Helical" evidence="4">
    <location>
        <begin position="358"/>
        <end position="379"/>
    </location>
</feature>
<reference evidence="7" key="1">
    <citation type="submission" date="2016-10" db="EMBL/GenBank/DDBJ databases">
        <authorList>
            <person name="Varghese N."/>
            <person name="Submissions S."/>
        </authorList>
    </citation>
    <scope>NUCLEOTIDE SEQUENCE [LARGE SCALE GENOMIC DNA]</scope>
    <source>
        <strain evidence="7">DSM 11526</strain>
    </source>
</reference>
<proteinExistence type="predicted"/>
<dbReference type="SUPFAM" id="SSF103473">
    <property type="entry name" value="MFS general substrate transporter"/>
    <property type="match status" value="1"/>
</dbReference>
<feature type="transmembrane region" description="Helical" evidence="4">
    <location>
        <begin position="331"/>
        <end position="352"/>
    </location>
</feature>
<evidence type="ECO:0000256" key="4">
    <source>
        <dbReference type="SAM" id="Phobius"/>
    </source>
</evidence>
<feature type="transmembrane region" description="Helical" evidence="4">
    <location>
        <begin position="237"/>
        <end position="258"/>
    </location>
</feature>
<dbReference type="Gene3D" id="1.20.1250.20">
    <property type="entry name" value="MFS general substrate transporter like domains"/>
    <property type="match status" value="1"/>
</dbReference>
<evidence type="ECO:0000256" key="1">
    <source>
        <dbReference type="ARBA" id="ARBA00022692"/>
    </source>
</evidence>
<feature type="transmembrane region" description="Helical" evidence="4">
    <location>
        <begin position="161"/>
        <end position="179"/>
    </location>
</feature>
<protein>
    <submittedName>
        <fullName evidence="6">Predicted arabinose efflux permease, MFS family</fullName>
    </submittedName>
</protein>
<dbReference type="EMBL" id="FNRJ01000002">
    <property type="protein sequence ID" value="SEA31782.1"/>
    <property type="molecule type" value="Genomic_DNA"/>
</dbReference>
<keyword evidence="3 4" id="KW-0472">Membrane</keyword>
<evidence type="ECO:0000256" key="3">
    <source>
        <dbReference type="ARBA" id="ARBA00023136"/>
    </source>
</evidence>
<dbReference type="PROSITE" id="PS50850">
    <property type="entry name" value="MFS"/>
    <property type="match status" value="1"/>
</dbReference>
<dbReference type="Proteomes" id="UP000242469">
    <property type="component" value="Unassembled WGS sequence"/>
</dbReference>
<feature type="transmembrane region" description="Helical" evidence="4">
    <location>
        <begin position="207"/>
        <end position="225"/>
    </location>
</feature>
<dbReference type="PANTHER" id="PTHR23534">
    <property type="entry name" value="MFS PERMEASE"/>
    <property type="match status" value="1"/>
</dbReference>
<feature type="transmembrane region" description="Helical" evidence="4">
    <location>
        <begin position="270"/>
        <end position="288"/>
    </location>
</feature>
<feature type="transmembrane region" description="Helical" evidence="4">
    <location>
        <begin position="294"/>
        <end position="319"/>
    </location>
</feature>
<evidence type="ECO:0000313" key="7">
    <source>
        <dbReference type="Proteomes" id="UP000242469"/>
    </source>
</evidence>
<feature type="transmembrane region" description="Helical" evidence="4">
    <location>
        <begin position="69"/>
        <end position="89"/>
    </location>
</feature>
<dbReference type="PANTHER" id="PTHR23534:SF1">
    <property type="entry name" value="MAJOR FACILITATOR SUPERFAMILY PROTEIN"/>
    <property type="match status" value="1"/>
</dbReference>
<dbReference type="OrthoDB" id="8558006at2"/>
<evidence type="ECO:0000313" key="6">
    <source>
        <dbReference type="EMBL" id="SEA31782.1"/>
    </source>
</evidence>
<keyword evidence="2 4" id="KW-1133">Transmembrane helix</keyword>
<dbReference type="RefSeq" id="WP_091823719.1">
    <property type="nucleotide sequence ID" value="NZ_FNRJ01000002.1"/>
</dbReference>
<feature type="transmembrane region" description="Helical" evidence="4">
    <location>
        <begin position="130"/>
        <end position="149"/>
    </location>
</feature>
<name>A0A1H4A8A2_9GAMM</name>
<accession>A0A1H4A8A2</accession>
<dbReference type="InterPro" id="IPR011701">
    <property type="entry name" value="MFS"/>
</dbReference>
<dbReference type="AlphaFoldDB" id="A0A1H4A8A2"/>